<evidence type="ECO:0000313" key="1">
    <source>
        <dbReference type="EMBL" id="OQB40493.1"/>
    </source>
</evidence>
<accession>A0A1V5ZJV5</accession>
<organism evidence="1">
    <name type="scientific">candidate division CPR1 bacterium ADurb.Bin160</name>
    <dbReference type="NCBI Taxonomy" id="1852826"/>
    <lineage>
        <taxon>Bacteria</taxon>
        <taxon>candidate division CPR1</taxon>
    </lineage>
</organism>
<comment type="caution">
    <text evidence="1">The sequence shown here is derived from an EMBL/GenBank/DDBJ whole genome shotgun (WGS) entry which is preliminary data.</text>
</comment>
<name>A0A1V5ZJV5_9BACT</name>
<proteinExistence type="predicted"/>
<protein>
    <submittedName>
        <fullName evidence="1">Uncharacterized protein</fullName>
    </submittedName>
</protein>
<dbReference type="EMBL" id="MWDB01000042">
    <property type="protein sequence ID" value="OQB40493.1"/>
    <property type="molecule type" value="Genomic_DNA"/>
</dbReference>
<gene>
    <name evidence="1" type="ORF">BWY04_01329</name>
</gene>
<sequence>MIGNFVYDKIISPVVDFVSPIIKKVVGAFKWFGRWFYKFFMLEEIGEVFSKMFKKFKGMPSWIKDNILSPIGNFFKKAIGGLSSGLKWISEKVLAPIGEFFQKAWDALGDSLVWVKDNVLLPIADFFKKIFNKAFDGLVWIKENILAPIGTFFGNLFTTIAESEIGQFFKEKVINPIKGFFSYIGNLFGFIFSGEVNILDIIMGVTKDGREELAQSFDNYMKAKQVMDTDDYKKFDTEMQSKDKKWNSKSVSEKHEVYKNARKVNDAIITPKGRVIIPSSNDTIIATKSPVEKFSKNSEISQDLKLFQNDQSKKDNSIVEAINKLIKTVEKKPFNNVFANSTYESTNFDKLRVAY</sequence>
<reference evidence="1" key="1">
    <citation type="submission" date="2017-02" db="EMBL/GenBank/DDBJ databases">
        <title>Delving into the versatile metabolic prowess of the omnipresent phylum Bacteroidetes.</title>
        <authorList>
            <person name="Nobu M.K."/>
            <person name="Mei R."/>
            <person name="Narihiro T."/>
            <person name="Kuroda K."/>
            <person name="Liu W.-T."/>
        </authorList>
    </citation>
    <scope>NUCLEOTIDE SEQUENCE</scope>
    <source>
        <strain evidence="1">ADurb.Bin160</strain>
    </source>
</reference>
<dbReference type="AlphaFoldDB" id="A0A1V5ZJV5"/>
<dbReference type="Proteomes" id="UP000485621">
    <property type="component" value="Unassembled WGS sequence"/>
</dbReference>